<name>A0ABT3TTD9_9ACTN</name>
<accession>A0ABT3TTD9</accession>
<sequence length="91" mass="9844">MYLARVTVDMPGCAAHSAELLHRQIRCGAAGTDNLQHTHIEVHSDFVVFSLYVQALDLMDAARVAEQLCCRTMASLVTGGGWSVRSTEVGP</sequence>
<gene>
    <name evidence="1" type="ORF">OFY01_11185</name>
</gene>
<protein>
    <submittedName>
        <fullName evidence="1">Uncharacterized protein</fullName>
    </submittedName>
</protein>
<organism evidence="1 2">
    <name type="scientific">Streptomyces beihaiensis</name>
    <dbReference type="NCBI Taxonomy" id="2984495"/>
    <lineage>
        <taxon>Bacteria</taxon>
        <taxon>Bacillati</taxon>
        <taxon>Actinomycetota</taxon>
        <taxon>Actinomycetes</taxon>
        <taxon>Kitasatosporales</taxon>
        <taxon>Streptomycetaceae</taxon>
        <taxon>Streptomyces</taxon>
    </lineage>
</organism>
<dbReference type="Proteomes" id="UP001163064">
    <property type="component" value="Unassembled WGS sequence"/>
</dbReference>
<comment type="caution">
    <text evidence="1">The sequence shown here is derived from an EMBL/GenBank/DDBJ whole genome shotgun (WGS) entry which is preliminary data.</text>
</comment>
<evidence type="ECO:0000313" key="2">
    <source>
        <dbReference type="Proteomes" id="UP001163064"/>
    </source>
</evidence>
<evidence type="ECO:0000313" key="1">
    <source>
        <dbReference type="EMBL" id="MCX3060307.1"/>
    </source>
</evidence>
<reference evidence="1" key="1">
    <citation type="submission" date="2022-10" db="EMBL/GenBank/DDBJ databases">
        <title>Streptomyces beihaiensis sp. nov., a chitin degrading actinobacterium, isolated from shrimp pond soil.</title>
        <authorList>
            <person name="Xie J."/>
            <person name="Shen N."/>
        </authorList>
    </citation>
    <scope>NUCLEOTIDE SEQUENCE</scope>
    <source>
        <strain evidence="1">GXMU-J5</strain>
    </source>
</reference>
<dbReference type="EMBL" id="JAPHNL010000099">
    <property type="protein sequence ID" value="MCX3060307.1"/>
    <property type="molecule type" value="Genomic_DNA"/>
</dbReference>
<keyword evidence="2" id="KW-1185">Reference proteome</keyword>
<dbReference type="RefSeq" id="WP_266598817.1">
    <property type="nucleotide sequence ID" value="NZ_JAPHNL010000099.1"/>
</dbReference>
<proteinExistence type="predicted"/>